<keyword evidence="1" id="KW-0479">Metal-binding</keyword>
<evidence type="ECO:0000256" key="1">
    <source>
        <dbReference type="PROSITE-ProRule" id="PRU00325"/>
    </source>
</evidence>
<keyword evidence="1" id="KW-0863">Zinc-finger</keyword>
<proteinExistence type="predicted"/>
<name>A0A1G2T1Z4_9BACT</name>
<organism evidence="3 4">
    <name type="scientific">Candidatus Zambryskibacteria bacterium RIFCSPHIGHO2_01_FULL_44_22b</name>
    <dbReference type="NCBI Taxonomy" id="1802737"/>
    <lineage>
        <taxon>Bacteria</taxon>
        <taxon>Candidatus Zambryskiibacteriota</taxon>
    </lineage>
</organism>
<dbReference type="InterPro" id="IPR007527">
    <property type="entry name" value="Znf_SWIM"/>
</dbReference>
<dbReference type="EMBL" id="MHVG01000015">
    <property type="protein sequence ID" value="OHA90839.1"/>
    <property type="molecule type" value="Genomic_DNA"/>
</dbReference>
<dbReference type="STRING" id="1802737.A2832_00780"/>
<comment type="caution">
    <text evidence="3">The sequence shown here is derived from an EMBL/GenBank/DDBJ whole genome shotgun (WGS) entry which is preliminary data.</text>
</comment>
<dbReference type="Pfam" id="PF04434">
    <property type="entry name" value="SWIM"/>
    <property type="match status" value="1"/>
</dbReference>
<evidence type="ECO:0000313" key="4">
    <source>
        <dbReference type="Proteomes" id="UP000178538"/>
    </source>
</evidence>
<gene>
    <name evidence="3" type="ORF">A2832_00780</name>
</gene>
<dbReference type="Proteomes" id="UP000178538">
    <property type="component" value="Unassembled WGS sequence"/>
</dbReference>
<protein>
    <recommendedName>
        <fullName evidence="2">SWIM-type domain-containing protein</fullName>
    </recommendedName>
</protein>
<dbReference type="GO" id="GO:0008270">
    <property type="term" value="F:zinc ion binding"/>
    <property type="evidence" value="ECO:0007669"/>
    <property type="project" value="UniProtKB-KW"/>
</dbReference>
<feature type="domain" description="SWIM-type" evidence="2">
    <location>
        <begin position="51"/>
        <end position="87"/>
    </location>
</feature>
<keyword evidence="1" id="KW-0862">Zinc</keyword>
<dbReference type="PROSITE" id="PS50966">
    <property type="entry name" value="ZF_SWIM"/>
    <property type="match status" value="1"/>
</dbReference>
<dbReference type="AlphaFoldDB" id="A0A1G2T1Z4"/>
<reference evidence="3 4" key="1">
    <citation type="journal article" date="2016" name="Nat. Commun.">
        <title>Thousands of microbial genomes shed light on interconnected biogeochemical processes in an aquifer system.</title>
        <authorList>
            <person name="Anantharaman K."/>
            <person name="Brown C.T."/>
            <person name="Hug L.A."/>
            <person name="Sharon I."/>
            <person name="Castelle C.J."/>
            <person name="Probst A.J."/>
            <person name="Thomas B.C."/>
            <person name="Singh A."/>
            <person name="Wilkins M.J."/>
            <person name="Karaoz U."/>
            <person name="Brodie E.L."/>
            <person name="Williams K.H."/>
            <person name="Hubbard S.S."/>
            <person name="Banfield J.F."/>
        </authorList>
    </citation>
    <scope>NUCLEOTIDE SEQUENCE [LARGE SCALE GENOMIC DNA]</scope>
</reference>
<evidence type="ECO:0000259" key="2">
    <source>
        <dbReference type="PROSITE" id="PS50966"/>
    </source>
</evidence>
<accession>A0A1G2T1Z4</accession>
<evidence type="ECO:0000313" key="3">
    <source>
        <dbReference type="EMBL" id="OHA90839.1"/>
    </source>
</evidence>
<sequence length="239" mass="27056">MIPAYNFDKIKFATDTATFEKAINLYESGKVTKFKKYLSGFSAIVKSTHLYNVDVSARHYDRGSCECYLDQTDILCKHMVAVALYAVMDGKPLLDKDKQKISTPTSSGKVGELTKEELNKYKKNVTAAMRYIKAYDMPSKYWFQYQNSLDEGVSRLSTIVSELPIGQTSAELLISTLLRLDDKLCNSGVDDSNGTVGNFIEETVRVLKNYKQSVPDIRKIFKKLEGVETCFGWEKPLLF</sequence>